<evidence type="ECO:0000256" key="2">
    <source>
        <dbReference type="SAM" id="Phobius"/>
    </source>
</evidence>
<sequence length="844" mass="90006">MEVRVVTPSECSVQWTLEGRSLSNDLLNELGIWSILCMVMAHSFSGFEKLYSSQRVKVPLFGSGHPPRLPILFAVLCVSSVNVRAAPIDHTATNELHWFHRRAISDSTWIPVVAICAFLFILLSITFWKRRAAIISTLRNRTQRGTASSGSGLTELTADQLAGGNQNAANNGANSGTTTTRPRRSRRPRRTPSQMSTHSLPAYAKEPGEQELVILQGSQDMEDVPIPQTIVATIRLDEEAEESVDEHQPSRYTPIPEANASAPLLSRDSPGGHSSYSPHGIHMRTDSADTGNGSTDTTSLIESREIEPDPRGEAPAYFEVVEQFSNGGIGSRSSLIAAGPHNTPVNPLPPTDLPPPPPPPLSPQGTSRRSGFRSLLHRMSVSGAPSHSRNDSSISAVSSAQSHSRSHTRGTSTGSILSHFRTLSRQKSITSHNSSRGNLTSPSLISLNSISAPLTHTVVRTEFTYPRSGPTPDQVRLIANRENFTRFGVPYGPDALAFASMSRVDLADGDRPPEFEEAVGTGGANVGVADGSPTRASAENVGVQGASAVDEANHGTGHSASRPTSLDGLPTEQGPSARDIDGIPATVAANGVGLEREEGKEEAIDKGKEQEAVKVEEATNSEVQRAVQEDTTCLLPTPEERGTEPETLTSVPAEVPAPPEASSEATSVSVPITPATATSLPEVLPKSESPVPTKISAPPPSSYHPPVDPYLHPQDGTPQRPESRASQMSHMSYASDMTFRTAAESLNSRRGISRAGTTRGEDDDEDDEDAEELDDDNNSGHGDGDLDTEEDHRPSTPTLGRKSTARHGREGTDATITDVTPIALPGVGSVKQKRHISTATVTRA</sequence>
<dbReference type="Proteomes" id="UP000807342">
    <property type="component" value="Unassembled WGS sequence"/>
</dbReference>
<gene>
    <name evidence="3" type="ORF">P691DRAFT_811283</name>
</gene>
<feature type="compositionally biased region" description="Pro residues" evidence="1">
    <location>
        <begin position="697"/>
        <end position="708"/>
    </location>
</feature>
<feature type="compositionally biased region" description="Basic residues" evidence="1">
    <location>
        <begin position="181"/>
        <end position="190"/>
    </location>
</feature>
<feature type="compositionally biased region" description="Polar residues" evidence="1">
    <location>
        <begin position="288"/>
        <end position="297"/>
    </location>
</feature>
<evidence type="ECO:0000256" key="1">
    <source>
        <dbReference type="SAM" id="MobiDB-lite"/>
    </source>
</evidence>
<feature type="compositionally biased region" description="Basic and acidic residues" evidence="1">
    <location>
        <begin position="594"/>
        <end position="617"/>
    </location>
</feature>
<dbReference type="AlphaFoldDB" id="A0A9P6C6C1"/>
<feature type="compositionally biased region" description="Low complexity" evidence="1">
    <location>
        <begin position="645"/>
        <end position="671"/>
    </location>
</feature>
<protein>
    <submittedName>
        <fullName evidence="3">Uncharacterized protein</fullName>
    </submittedName>
</protein>
<comment type="caution">
    <text evidence="3">The sequence shown here is derived from an EMBL/GenBank/DDBJ whole genome shotgun (WGS) entry which is preliminary data.</text>
</comment>
<feature type="transmembrane region" description="Helical" evidence="2">
    <location>
        <begin position="30"/>
        <end position="48"/>
    </location>
</feature>
<feature type="region of interest" description="Disordered" evidence="1">
    <location>
        <begin position="331"/>
        <end position="369"/>
    </location>
</feature>
<feature type="compositionally biased region" description="Acidic residues" evidence="1">
    <location>
        <begin position="761"/>
        <end position="777"/>
    </location>
</feature>
<feature type="region of interest" description="Disordered" evidence="1">
    <location>
        <begin position="381"/>
        <end position="418"/>
    </location>
</feature>
<keyword evidence="4" id="KW-1185">Reference proteome</keyword>
<evidence type="ECO:0000313" key="4">
    <source>
        <dbReference type="Proteomes" id="UP000807342"/>
    </source>
</evidence>
<name>A0A9P6C6C1_9AGAR</name>
<feature type="compositionally biased region" description="Low complexity" evidence="1">
    <location>
        <begin position="163"/>
        <end position="180"/>
    </location>
</feature>
<dbReference type="OrthoDB" id="2804493at2759"/>
<feature type="region of interest" description="Disordered" evidence="1">
    <location>
        <begin position="163"/>
        <end position="207"/>
    </location>
</feature>
<dbReference type="EMBL" id="MU151114">
    <property type="protein sequence ID" value="KAF9450038.1"/>
    <property type="molecule type" value="Genomic_DNA"/>
</dbReference>
<feature type="transmembrane region" description="Helical" evidence="2">
    <location>
        <begin position="108"/>
        <end position="128"/>
    </location>
</feature>
<feature type="region of interest" description="Disordered" evidence="1">
    <location>
        <begin position="509"/>
        <end position="820"/>
    </location>
</feature>
<evidence type="ECO:0000313" key="3">
    <source>
        <dbReference type="EMBL" id="KAF9450038.1"/>
    </source>
</evidence>
<keyword evidence="2" id="KW-1133">Transmembrane helix</keyword>
<proteinExistence type="predicted"/>
<reference evidence="3" key="1">
    <citation type="submission" date="2020-11" db="EMBL/GenBank/DDBJ databases">
        <authorList>
            <consortium name="DOE Joint Genome Institute"/>
            <person name="Ahrendt S."/>
            <person name="Riley R."/>
            <person name="Andreopoulos W."/>
            <person name="Labutti K."/>
            <person name="Pangilinan J."/>
            <person name="Ruiz-Duenas F.J."/>
            <person name="Barrasa J.M."/>
            <person name="Sanchez-Garcia M."/>
            <person name="Camarero S."/>
            <person name="Miyauchi S."/>
            <person name="Serrano A."/>
            <person name="Linde D."/>
            <person name="Babiker R."/>
            <person name="Drula E."/>
            <person name="Ayuso-Fernandez I."/>
            <person name="Pacheco R."/>
            <person name="Padilla G."/>
            <person name="Ferreira P."/>
            <person name="Barriuso J."/>
            <person name="Kellner H."/>
            <person name="Castanera R."/>
            <person name="Alfaro M."/>
            <person name="Ramirez L."/>
            <person name="Pisabarro A.G."/>
            <person name="Kuo A."/>
            <person name="Tritt A."/>
            <person name="Lipzen A."/>
            <person name="He G."/>
            <person name="Yan M."/>
            <person name="Ng V."/>
            <person name="Cullen D."/>
            <person name="Martin F."/>
            <person name="Rosso M.-N."/>
            <person name="Henrissat B."/>
            <person name="Hibbett D."/>
            <person name="Martinez A.T."/>
            <person name="Grigoriev I.V."/>
        </authorList>
    </citation>
    <scope>NUCLEOTIDE SEQUENCE</scope>
    <source>
        <strain evidence="3">MF-IS2</strain>
    </source>
</reference>
<feature type="compositionally biased region" description="Low complexity" evidence="1">
    <location>
        <begin position="391"/>
        <end position="415"/>
    </location>
</feature>
<organism evidence="3 4">
    <name type="scientific">Macrolepiota fuliginosa MF-IS2</name>
    <dbReference type="NCBI Taxonomy" id="1400762"/>
    <lineage>
        <taxon>Eukaryota</taxon>
        <taxon>Fungi</taxon>
        <taxon>Dikarya</taxon>
        <taxon>Basidiomycota</taxon>
        <taxon>Agaricomycotina</taxon>
        <taxon>Agaricomycetes</taxon>
        <taxon>Agaricomycetidae</taxon>
        <taxon>Agaricales</taxon>
        <taxon>Agaricineae</taxon>
        <taxon>Agaricaceae</taxon>
        <taxon>Macrolepiota</taxon>
    </lineage>
</organism>
<keyword evidence="2" id="KW-0472">Membrane</keyword>
<feature type="region of interest" description="Disordered" evidence="1">
    <location>
        <begin position="238"/>
        <end position="297"/>
    </location>
</feature>
<keyword evidence="2" id="KW-0812">Transmembrane</keyword>
<accession>A0A9P6C6C1</accession>
<feature type="compositionally biased region" description="Pro residues" evidence="1">
    <location>
        <begin position="346"/>
        <end position="362"/>
    </location>
</feature>
<feature type="compositionally biased region" description="Low complexity" evidence="1">
    <location>
        <begin position="269"/>
        <end position="280"/>
    </location>
</feature>